<feature type="chain" id="PRO_5006386873" evidence="1">
    <location>
        <begin position="21"/>
        <end position="102"/>
    </location>
</feature>
<gene>
    <name evidence="2" type="primary">Dvir\GJ27042</name>
    <name evidence="2" type="ORF">Dvir_GJ27042</name>
</gene>
<dbReference type="EMBL" id="CH940647">
    <property type="protein sequence ID" value="KRF85160.1"/>
    <property type="molecule type" value="Genomic_DNA"/>
</dbReference>
<protein>
    <submittedName>
        <fullName evidence="2">Uncharacterized protein</fullName>
    </submittedName>
</protein>
<dbReference type="AlphaFoldDB" id="A0A0Q9WKI4"/>
<dbReference type="InterPro" id="IPR054054">
    <property type="entry name" value="Ng_1-3-like"/>
</dbReference>
<evidence type="ECO:0000256" key="1">
    <source>
        <dbReference type="SAM" id="SignalP"/>
    </source>
</evidence>
<dbReference type="Proteomes" id="UP000008792">
    <property type="component" value="Unassembled WGS sequence"/>
</dbReference>
<name>A0A0Q9WKI4_DROVI</name>
<evidence type="ECO:0000313" key="3">
    <source>
        <dbReference type="Proteomes" id="UP000008792"/>
    </source>
</evidence>
<evidence type="ECO:0000313" key="2">
    <source>
        <dbReference type="EMBL" id="KRF85160.1"/>
    </source>
</evidence>
<dbReference type="InParanoid" id="A0A0Q9WKI4"/>
<keyword evidence="3" id="KW-1185">Reference proteome</keyword>
<reference evidence="2 3" key="1">
    <citation type="journal article" date="2007" name="Nature">
        <title>Evolution of genes and genomes on the Drosophila phylogeny.</title>
        <authorList>
            <consortium name="Drosophila 12 Genomes Consortium"/>
            <person name="Clark A.G."/>
            <person name="Eisen M.B."/>
            <person name="Smith D.R."/>
            <person name="Bergman C.M."/>
            <person name="Oliver B."/>
            <person name="Markow T.A."/>
            <person name="Kaufman T.C."/>
            <person name="Kellis M."/>
            <person name="Gelbart W."/>
            <person name="Iyer V.N."/>
            <person name="Pollard D.A."/>
            <person name="Sackton T.B."/>
            <person name="Larracuente A.M."/>
            <person name="Singh N.D."/>
            <person name="Abad J.P."/>
            <person name="Abt D.N."/>
            <person name="Adryan B."/>
            <person name="Aguade M."/>
            <person name="Akashi H."/>
            <person name="Anderson W.W."/>
            <person name="Aquadro C.F."/>
            <person name="Ardell D.H."/>
            <person name="Arguello R."/>
            <person name="Artieri C.G."/>
            <person name="Barbash D.A."/>
            <person name="Barker D."/>
            <person name="Barsanti P."/>
            <person name="Batterham P."/>
            <person name="Batzoglou S."/>
            <person name="Begun D."/>
            <person name="Bhutkar A."/>
            <person name="Blanco E."/>
            <person name="Bosak S.A."/>
            <person name="Bradley R.K."/>
            <person name="Brand A.D."/>
            <person name="Brent M.R."/>
            <person name="Brooks A.N."/>
            <person name="Brown R.H."/>
            <person name="Butlin R.K."/>
            <person name="Caggese C."/>
            <person name="Calvi B.R."/>
            <person name="Bernardo de Carvalho A."/>
            <person name="Caspi A."/>
            <person name="Castrezana S."/>
            <person name="Celniker S.E."/>
            <person name="Chang J.L."/>
            <person name="Chapple C."/>
            <person name="Chatterji S."/>
            <person name="Chinwalla A."/>
            <person name="Civetta A."/>
            <person name="Clifton S.W."/>
            <person name="Comeron J.M."/>
            <person name="Costello J.C."/>
            <person name="Coyne J.A."/>
            <person name="Daub J."/>
            <person name="David R.G."/>
            <person name="Delcher A.L."/>
            <person name="Delehaunty K."/>
            <person name="Do C.B."/>
            <person name="Ebling H."/>
            <person name="Edwards K."/>
            <person name="Eickbush T."/>
            <person name="Evans J.D."/>
            <person name="Filipski A."/>
            <person name="Findeiss S."/>
            <person name="Freyhult E."/>
            <person name="Fulton L."/>
            <person name="Fulton R."/>
            <person name="Garcia A.C."/>
            <person name="Gardiner A."/>
            <person name="Garfield D.A."/>
            <person name="Garvin B.E."/>
            <person name="Gibson G."/>
            <person name="Gilbert D."/>
            <person name="Gnerre S."/>
            <person name="Godfrey J."/>
            <person name="Good R."/>
            <person name="Gotea V."/>
            <person name="Gravely B."/>
            <person name="Greenberg A.J."/>
            <person name="Griffiths-Jones S."/>
            <person name="Gross S."/>
            <person name="Guigo R."/>
            <person name="Gustafson E.A."/>
            <person name="Haerty W."/>
            <person name="Hahn M.W."/>
            <person name="Halligan D.L."/>
            <person name="Halpern A.L."/>
            <person name="Halter G.M."/>
            <person name="Han M.V."/>
            <person name="Heger A."/>
            <person name="Hillier L."/>
            <person name="Hinrichs A.S."/>
            <person name="Holmes I."/>
            <person name="Hoskins R.A."/>
            <person name="Hubisz M.J."/>
            <person name="Hultmark D."/>
            <person name="Huntley M.A."/>
            <person name="Jaffe D.B."/>
            <person name="Jagadeeshan S."/>
            <person name="Jeck W.R."/>
            <person name="Johnson J."/>
            <person name="Jones C.D."/>
            <person name="Jordan W.C."/>
            <person name="Karpen G.H."/>
            <person name="Kataoka E."/>
            <person name="Keightley P.D."/>
            <person name="Kheradpour P."/>
            <person name="Kirkness E.F."/>
            <person name="Koerich L.B."/>
            <person name="Kristiansen K."/>
            <person name="Kudrna D."/>
            <person name="Kulathinal R.J."/>
            <person name="Kumar S."/>
            <person name="Kwok R."/>
            <person name="Lander E."/>
            <person name="Langley C.H."/>
            <person name="Lapoint R."/>
            <person name="Lazzaro B.P."/>
            <person name="Lee S.J."/>
            <person name="Levesque L."/>
            <person name="Li R."/>
            <person name="Lin C.F."/>
            <person name="Lin M.F."/>
            <person name="Lindblad-Toh K."/>
            <person name="Llopart A."/>
            <person name="Long M."/>
            <person name="Low L."/>
            <person name="Lozovsky E."/>
            <person name="Lu J."/>
            <person name="Luo M."/>
            <person name="Machado C.A."/>
            <person name="Makalowski W."/>
            <person name="Marzo M."/>
            <person name="Matsuda M."/>
            <person name="Matzkin L."/>
            <person name="McAllister B."/>
            <person name="McBride C.S."/>
            <person name="McKernan B."/>
            <person name="McKernan K."/>
            <person name="Mendez-Lago M."/>
            <person name="Minx P."/>
            <person name="Mollenhauer M.U."/>
            <person name="Montooth K."/>
            <person name="Mount S.M."/>
            <person name="Mu X."/>
            <person name="Myers E."/>
            <person name="Negre B."/>
            <person name="Newfeld S."/>
            <person name="Nielsen R."/>
            <person name="Noor M.A."/>
            <person name="O'Grady P."/>
            <person name="Pachter L."/>
            <person name="Papaceit M."/>
            <person name="Parisi M.J."/>
            <person name="Parisi M."/>
            <person name="Parts L."/>
            <person name="Pedersen J.S."/>
            <person name="Pesole G."/>
            <person name="Phillippy A.M."/>
            <person name="Ponting C.P."/>
            <person name="Pop M."/>
            <person name="Porcelli D."/>
            <person name="Powell J.R."/>
            <person name="Prohaska S."/>
            <person name="Pruitt K."/>
            <person name="Puig M."/>
            <person name="Quesneville H."/>
            <person name="Ram K.R."/>
            <person name="Rand D."/>
            <person name="Rasmussen M.D."/>
            <person name="Reed L.K."/>
            <person name="Reenan R."/>
            <person name="Reily A."/>
            <person name="Remington K.A."/>
            <person name="Rieger T.T."/>
            <person name="Ritchie M.G."/>
            <person name="Robin C."/>
            <person name="Rogers Y.H."/>
            <person name="Rohde C."/>
            <person name="Rozas J."/>
            <person name="Rubenfield M.J."/>
            <person name="Ruiz A."/>
            <person name="Russo S."/>
            <person name="Salzberg S.L."/>
            <person name="Sanchez-Gracia A."/>
            <person name="Saranga D.J."/>
            <person name="Sato H."/>
            <person name="Schaeffer S.W."/>
            <person name="Schatz M.C."/>
            <person name="Schlenke T."/>
            <person name="Schwartz R."/>
            <person name="Segarra C."/>
            <person name="Singh R.S."/>
            <person name="Sirot L."/>
            <person name="Sirota M."/>
            <person name="Sisneros N.B."/>
            <person name="Smith C.D."/>
            <person name="Smith T.F."/>
            <person name="Spieth J."/>
            <person name="Stage D.E."/>
            <person name="Stark A."/>
            <person name="Stephan W."/>
            <person name="Strausberg R.L."/>
            <person name="Strempel S."/>
            <person name="Sturgill D."/>
            <person name="Sutton G."/>
            <person name="Sutton G.G."/>
            <person name="Tao W."/>
            <person name="Teichmann S."/>
            <person name="Tobari Y.N."/>
            <person name="Tomimura Y."/>
            <person name="Tsolas J.M."/>
            <person name="Valente V.L."/>
            <person name="Venter E."/>
            <person name="Venter J.C."/>
            <person name="Vicario S."/>
            <person name="Vieira F.G."/>
            <person name="Vilella A.J."/>
            <person name="Villasante A."/>
            <person name="Walenz B."/>
            <person name="Wang J."/>
            <person name="Wasserman M."/>
            <person name="Watts T."/>
            <person name="Wilson D."/>
            <person name="Wilson R.K."/>
            <person name="Wing R.A."/>
            <person name="Wolfner M.F."/>
            <person name="Wong A."/>
            <person name="Wong G.K."/>
            <person name="Wu C.I."/>
            <person name="Wu G."/>
            <person name="Yamamoto D."/>
            <person name="Yang H.P."/>
            <person name="Yang S.P."/>
            <person name="Yorke J.A."/>
            <person name="Yoshida K."/>
            <person name="Zdobnov E."/>
            <person name="Zhang P."/>
            <person name="Zhang Y."/>
            <person name="Zimin A.V."/>
            <person name="Baldwin J."/>
            <person name="Abdouelleil A."/>
            <person name="Abdulkadir J."/>
            <person name="Abebe A."/>
            <person name="Abera B."/>
            <person name="Abreu J."/>
            <person name="Acer S.C."/>
            <person name="Aftuck L."/>
            <person name="Alexander A."/>
            <person name="An P."/>
            <person name="Anderson E."/>
            <person name="Anderson S."/>
            <person name="Arachi H."/>
            <person name="Azer M."/>
            <person name="Bachantsang P."/>
            <person name="Barry A."/>
            <person name="Bayul T."/>
            <person name="Berlin A."/>
            <person name="Bessette D."/>
            <person name="Bloom T."/>
            <person name="Blye J."/>
            <person name="Boguslavskiy L."/>
            <person name="Bonnet C."/>
            <person name="Boukhgalter B."/>
            <person name="Bourzgui I."/>
            <person name="Brown A."/>
            <person name="Cahill P."/>
            <person name="Channer S."/>
            <person name="Cheshatsang Y."/>
            <person name="Chuda L."/>
            <person name="Citroen M."/>
            <person name="Collymore A."/>
            <person name="Cooke P."/>
            <person name="Costello M."/>
            <person name="D'Aco K."/>
            <person name="Daza R."/>
            <person name="De Haan G."/>
            <person name="DeGray S."/>
            <person name="DeMaso C."/>
            <person name="Dhargay N."/>
            <person name="Dooley K."/>
            <person name="Dooley E."/>
            <person name="Doricent M."/>
            <person name="Dorje P."/>
            <person name="Dorjee K."/>
            <person name="Dupes A."/>
            <person name="Elong R."/>
            <person name="Falk J."/>
            <person name="Farina A."/>
            <person name="Faro S."/>
            <person name="Ferguson D."/>
            <person name="Fisher S."/>
            <person name="Foley C.D."/>
            <person name="Franke A."/>
            <person name="Friedrich D."/>
            <person name="Gadbois L."/>
            <person name="Gearin G."/>
            <person name="Gearin C.R."/>
            <person name="Giannoukos G."/>
            <person name="Goode T."/>
            <person name="Graham J."/>
            <person name="Grandbois E."/>
            <person name="Grewal S."/>
            <person name="Gyaltsen K."/>
            <person name="Hafez N."/>
            <person name="Hagos B."/>
            <person name="Hall J."/>
            <person name="Henson C."/>
            <person name="Hollinger A."/>
            <person name="Honan T."/>
            <person name="Huard M.D."/>
            <person name="Hughes L."/>
            <person name="Hurhula B."/>
            <person name="Husby M.E."/>
            <person name="Kamat A."/>
            <person name="Kanga B."/>
            <person name="Kashin S."/>
            <person name="Khazanovich D."/>
            <person name="Kisner P."/>
            <person name="Lance K."/>
            <person name="Lara M."/>
            <person name="Lee W."/>
            <person name="Lennon N."/>
            <person name="Letendre F."/>
            <person name="LeVine R."/>
            <person name="Lipovsky A."/>
            <person name="Liu X."/>
            <person name="Liu J."/>
            <person name="Liu S."/>
            <person name="Lokyitsang T."/>
            <person name="Lokyitsang Y."/>
            <person name="Lubonja R."/>
            <person name="Lui A."/>
            <person name="MacDonald P."/>
            <person name="Magnisalis V."/>
            <person name="Maru K."/>
            <person name="Matthews C."/>
            <person name="McCusker W."/>
            <person name="McDonough S."/>
            <person name="Mehta T."/>
            <person name="Meldrim J."/>
            <person name="Meneus L."/>
            <person name="Mihai O."/>
            <person name="Mihalev A."/>
            <person name="Mihova T."/>
            <person name="Mittelman R."/>
            <person name="Mlenga V."/>
            <person name="Montmayeur A."/>
            <person name="Mulrain L."/>
            <person name="Navidi A."/>
            <person name="Naylor J."/>
            <person name="Negash T."/>
            <person name="Nguyen T."/>
            <person name="Nguyen N."/>
            <person name="Nicol R."/>
            <person name="Norbu C."/>
            <person name="Norbu N."/>
            <person name="Novod N."/>
            <person name="O'Neill B."/>
            <person name="Osman S."/>
            <person name="Markiewicz E."/>
            <person name="Oyono O.L."/>
            <person name="Patti C."/>
            <person name="Phunkhang P."/>
            <person name="Pierre F."/>
            <person name="Priest M."/>
            <person name="Raghuraman S."/>
            <person name="Rege F."/>
            <person name="Reyes R."/>
            <person name="Rise C."/>
            <person name="Rogov P."/>
            <person name="Ross K."/>
            <person name="Ryan E."/>
            <person name="Settipalli S."/>
            <person name="Shea T."/>
            <person name="Sherpa N."/>
            <person name="Shi L."/>
            <person name="Shih D."/>
            <person name="Sparrow T."/>
            <person name="Spaulding J."/>
            <person name="Stalker J."/>
            <person name="Stange-Thomann N."/>
            <person name="Stavropoulos S."/>
            <person name="Stone C."/>
            <person name="Strader C."/>
            <person name="Tesfaye S."/>
            <person name="Thomson T."/>
            <person name="Thoulutsang Y."/>
            <person name="Thoulutsang D."/>
            <person name="Topham K."/>
            <person name="Topping I."/>
            <person name="Tsamla T."/>
            <person name="Vassiliev H."/>
            <person name="Vo A."/>
            <person name="Wangchuk T."/>
            <person name="Wangdi T."/>
            <person name="Weiand M."/>
            <person name="Wilkinson J."/>
            <person name="Wilson A."/>
            <person name="Yadav S."/>
            <person name="Young G."/>
            <person name="Yu Q."/>
            <person name="Zembek L."/>
            <person name="Zhong D."/>
            <person name="Zimmer A."/>
            <person name="Zwirko Z."/>
            <person name="Jaffe D.B."/>
            <person name="Alvarez P."/>
            <person name="Brockman W."/>
            <person name="Butler J."/>
            <person name="Chin C."/>
            <person name="Gnerre S."/>
            <person name="Grabherr M."/>
            <person name="Kleber M."/>
            <person name="Mauceli E."/>
            <person name="MacCallum I."/>
        </authorList>
    </citation>
    <scope>NUCLEOTIDE SEQUENCE [LARGE SCALE GENOMIC DNA]</scope>
    <source>
        <strain evidence="3">Tucson 15010-1051.87</strain>
    </source>
</reference>
<organism evidence="2 3">
    <name type="scientific">Drosophila virilis</name>
    <name type="common">Fruit fly</name>
    <dbReference type="NCBI Taxonomy" id="7244"/>
    <lineage>
        <taxon>Eukaryota</taxon>
        <taxon>Metazoa</taxon>
        <taxon>Ecdysozoa</taxon>
        <taxon>Arthropoda</taxon>
        <taxon>Hexapoda</taxon>
        <taxon>Insecta</taxon>
        <taxon>Pterygota</taxon>
        <taxon>Neoptera</taxon>
        <taxon>Endopterygota</taxon>
        <taxon>Diptera</taxon>
        <taxon>Brachycera</taxon>
        <taxon>Muscomorpha</taxon>
        <taxon>Ephydroidea</taxon>
        <taxon>Drosophilidae</taxon>
        <taxon>Drosophila</taxon>
    </lineage>
</organism>
<sequence length="102" mass="11361">MKYFVVFALMALAFIQMVSAQSTTAAPTTTTVAPTTTTVAPTTTTTTHVPTTTPVPTTIAPTPKLKRCWRGNNWCNLIIRPAYPQRRIKCKSLFGRVKCFYY</sequence>
<feature type="signal peptide" evidence="1">
    <location>
        <begin position="1"/>
        <end position="20"/>
    </location>
</feature>
<keyword evidence="1" id="KW-0732">Signal</keyword>
<proteinExistence type="predicted"/>
<dbReference type="Pfam" id="PF21827">
    <property type="entry name" value="New_glue"/>
    <property type="match status" value="1"/>
</dbReference>
<accession>A0A0Q9WKI4</accession>